<evidence type="ECO:0000313" key="3">
    <source>
        <dbReference type="EMBL" id="PMR72413.1"/>
    </source>
</evidence>
<proteinExistence type="predicted"/>
<dbReference type="NCBIfam" id="TIGR02058">
    <property type="entry name" value="lin0512_fam"/>
    <property type="match status" value="1"/>
</dbReference>
<dbReference type="Proteomes" id="UP000235346">
    <property type="component" value="Unassembled WGS sequence"/>
</dbReference>
<dbReference type="GO" id="GO:0005525">
    <property type="term" value="F:GTP binding"/>
    <property type="evidence" value="ECO:0007669"/>
    <property type="project" value="UniProtKB-KW"/>
</dbReference>
<dbReference type="OrthoDB" id="6165729at2"/>
<evidence type="ECO:0000256" key="1">
    <source>
        <dbReference type="ARBA" id="ARBA00022741"/>
    </source>
</evidence>
<accession>A0A2N7TW56</accession>
<dbReference type="PANTHER" id="PTHR34784">
    <property type="entry name" value="50S RIBOSOMAL PROTEIN L34"/>
    <property type="match status" value="1"/>
</dbReference>
<dbReference type="InterPro" id="IPR011719">
    <property type="entry name" value="CHP02058"/>
</dbReference>
<evidence type="ECO:0000256" key="2">
    <source>
        <dbReference type="ARBA" id="ARBA00023134"/>
    </source>
</evidence>
<dbReference type="Pfam" id="PF09585">
    <property type="entry name" value="Lin0512_fam"/>
    <property type="match status" value="1"/>
</dbReference>
<dbReference type="EMBL" id="PNRE01000001">
    <property type="protein sequence ID" value="PMR72413.1"/>
    <property type="molecule type" value="Genomic_DNA"/>
</dbReference>
<keyword evidence="2" id="KW-0342">GTP-binding</keyword>
<dbReference type="RefSeq" id="WP_102625878.1">
    <property type="nucleotide sequence ID" value="NZ_PDOH01000041.1"/>
</dbReference>
<dbReference type="Gene3D" id="3.30.1330.20">
    <property type="entry name" value="Tubulin/FtsZ, C-terminal domain"/>
    <property type="match status" value="1"/>
</dbReference>
<comment type="caution">
    <text evidence="3">The sequence shown here is derived from an EMBL/GenBank/DDBJ whole genome shotgun (WGS) entry which is preliminary data.</text>
</comment>
<keyword evidence="1" id="KW-0547">Nucleotide-binding</keyword>
<dbReference type="AlphaFoldDB" id="A0A2N7TW56"/>
<protein>
    <submittedName>
        <fullName evidence="3">Uncharacterized protein</fullName>
    </submittedName>
</protein>
<dbReference type="PANTHER" id="PTHR34784:SF1">
    <property type="entry name" value="50S RIBOSOMAL PROTEIN L34"/>
    <property type="match status" value="1"/>
</dbReference>
<sequence>MTERRIILEMGTGNDLYGGDYTKAACRAVQDALHHSSIVLFKSLGYDHREMRVQVTIGVQEPDRVDVDVVTAELPRGRADVNVVHGGLNVHDPDNDTTHVIATAAIAALLPIDPAQWRLSTGGGA</sequence>
<organism evidence="3 4">
    <name type="scientific">Halomonas heilongjiangensis</name>
    <dbReference type="NCBI Taxonomy" id="1387883"/>
    <lineage>
        <taxon>Bacteria</taxon>
        <taxon>Pseudomonadati</taxon>
        <taxon>Pseudomonadota</taxon>
        <taxon>Gammaproteobacteria</taxon>
        <taxon>Oceanospirillales</taxon>
        <taxon>Halomonadaceae</taxon>
        <taxon>Halomonas</taxon>
    </lineage>
</organism>
<dbReference type="InterPro" id="IPR037103">
    <property type="entry name" value="Tubulin/FtsZ-like_C"/>
</dbReference>
<reference evidence="3 4" key="1">
    <citation type="submission" date="2018-01" db="EMBL/GenBank/DDBJ databases">
        <title>Halomonas endophytica sp. nov., isolated from storage liquid in the stems of Populus euphratica.</title>
        <authorList>
            <person name="Chen C."/>
        </authorList>
    </citation>
    <scope>NUCLEOTIDE SEQUENCE [LARGE SCALE GENOMIC DNA]</scope>
    <source>
        <strain evidence="3 4">DSM 26881</strain>
    </source>
</reference>
<name>A0A2N7TW56_9GAMM</name>
<gene>
    <name evidence="3" type="ORF">C1H66_00025</name>
</gene>
<evidence type="ECO:0000313" key="4">
    <source>
        <dbReference type="Proteomes" id="UP000235346"/>
    </source>
</evidence>
<keyword evidence="4" id="KW-1185">Reference proteome</keyword>